<feature type="transmembrane region" description="Helical" evidence="3">
    <location>
        <begin position="419"/>
        <end position="444"/>
    </location>
</feature>
<gene>
    <name evidence="4" type="ORF">PoB_001729200</name>
</gene>
<feature type="compositionally biased region" description="Basic and acidic residues" evidence="2">
    <location>
        <begin position="594"/>
        <end position="606"/>
    </location>
</feature>
<dbReference type="PANTHER" id="PTHR24043:SF8">
    <property type="entry name" value="EGF-LIKE DOMAIN-CONTAINING PROTEIN"/>
    <property type="match status" value="1"/>
</dbReference>
<dbReference type="Gene3D" id="2.170.300.10">
    <property type="entry name" value="Tie2 ligand-binding domain superfamily"/>
    <property type="match status" value="1"/>
</dbReference>
<evidence type="ECO:0000256" key="2">
    <source>
        <dbReference type="SAM" id="MobiDB-lite"/>
    </source>
</evidence>
<keyword evidence="3" id="KW-1133">Transmembrane helix</keyword>
<reference evidence="4 5" key="1">
    <citation type="journal article" date="2021" name="Elife">
        <title>Chloroplast acquisition without the gene transfer in kleptoplastic sea slugs, Plakobranchus ocellatus.</title>
        <authorList>
            <person name="Maeda T."/>
            <person name="Takahashi S."/>
            <person name="Yoshida T."/>
            <person name="Shimamura S."/>
            <person name="Takaki Y."/>
            <person name="Nagai Y."/>
            <person name="Toyoda A."/>
            <person name="Suzuki Y."/>
            <person name="Arimoto A."/>
            <person name="Ishii H."/>
            <person name="Satoh N."/>
            <person name="Nishiyama T."/>
            <person name="Hasebe M."/>
            <person name="Maruyama T."/>
            <person name="Minagawa J."/>
            <person name="Obokata J."/>
            <person name="Shigenobu S."/>
        </authorList>
    </citation>
    <scope>NUCLEOTIDE SEQUENCE [LARGE SCALE GENOMIC DNA]</scope>
</reference>
<keyword evidence="3" id="KW-0812">Transmembrane</keyword>
<dbReference type="SUPFAM" id="SSF49785">
    <property type="entry name" value="Galactose-binding domain-like"/>
    <property type="match status" value="1"/>
</dbReference>
<proteinExistence type="predicted"/>
<dbReference type="Pfam" id="PF22633">
    <property type="entry name" value="F5_F8_type_C_2"/>
    <property type="match status" value="1"/>
</dbReference>
<feature type="compositionally biased region" description="Basic and acidic residues" evidence="2">
    <location>
        <begin position="508"/>
        <end position="522"/>
    </location>
</feature>
<organism evidence="4 5">
    <name type="scientific">Plakobranchus ocellatus</name>
    <dbReference type="NCBI Taxonomy" id="259542"/>
    <lineage>
        <taxon>Eukaryota</taxon>
        <taxon>Metazoa</taxon>
        <taxon>Spiralia</taxon>
        <taxon>Lophotrochozoa</taxon>
        <taxon>Mollusca</taxon>
        <taxon>Gastropoda</taxon>
        <taxon>Heterobranchia</taxon>
        <taxon>Euthyneura</taxon>
        <taxon>Panpulmonata</taxon>
        <taxon>Sacoglossa</taxon>
        <taxon>Placobranchoidea</taxon>
        <taxon>Plakobranchidae</taxon>
        <taxon>Plakobranchus</taxon>
    </lineage>
</organism>
<dbReference type="GO" id="GO:0005044">
    <property type="term" value="F:scavenger receptor activity"/>
    <property type="evidence" value="ECO:0007669"/>
    <property type="project" value="InterPro"/>
</dbReference>
<evidence type="ECO:0000313" key="5">
    <source>
        <dbReference type="Proteomes" id="UP000735302"/>
    </source>
</evidence>
<dbReference type="Gene3D" id="2.60.120.260">
    <property type="entry name" value="Galactose-binding domain-like"/>
    <property type="match status" value="1"/>
</dbReference>
<feature type="compositionally biased region" description="Polar residues" evidence="2">
    <location>
        <begin position="466"/>
        <end position="487"/>
    </location>
</feature>
<feature type="compositionally biased region" description="Basic and acidic residues" evidence="2">
    <location>
        <begin position="628"/>
        <end position="654"/>
    </location>
</feature>
<dbReference type="InterPro" id="IPR008979">
    <property type="entry name" value="Galactose-bd-like_sf"/>
</dbReference>
<feature type="compositionally biased region" description="Polar residues" evidence="2">
    <location>
        <begin position="675"/>
        <end position="684"/>
    </location>
</feature>
<dbReference type="AlphaFoldDB" id="A0AAV3Z8F6"/>
<dbReference type="InterPro" id="IPR042635">
    <property type="entry name" value="MEGF10/SREC1/2-like"/>
</dbReference>
<name>A0AAV3Z8F6_9GAST</name>
<keyword evidence="3" id="KW-0472">Membrane</keyword>
<sequence>YLDQFELSYQIKDTGEFTPCADPRSARVDDTTLDISCATSDVVTQVTLSGFIVRKLCSLYISGGRNVALKQASDQLGIYREWFASNAVDGDPGIPEDLASLSSTCSHTARDARAFWRVTFLNDVEINRFIIYNRRQAYTHIDCCMKRLVNFTLEASPGPGESINYTYTDPGGPAQSVYTVVPTPQIGFSVKTVLIHVRKNRIDAIVTLCEVYAFGEVACPEGKFGRQCERDCNCADQTEACFVSTGGCPSGCAAGYTGEDCYTPCDDGAYGPGCNQTCSANCAQSTSVCNRVDGVCNGGCKPGYQAPLCTEPCPVGQFGRDCLQSCSDNCAGRDIVCNHISGDCDSGCDPGYKTKHCNVSCEPGTYGRDCMGTCSDHCAGESRSCHFVTGFCDQGCETGYMMPLCIHEKTLGESGQLEIGIIIGVFSTVAAAVAVAAVVLVVFLRRQRKANVTLGHKSRDEEVKAYQQSDLPDGNSFENSQVTNGRSGQRDQHVYAESVLAGDGIADTNDHSYEEEGDHYDRPGNFSKGGPYEIPLSVTKSAQSRDKTKNQRERASEGKGHSGVADENQAHVNTYDGDDGLFDDPQTNGDTNDEGSHDGLLDDPKTNIDTNGEGSHDLQTKSDTNGEGSHDRLLDDLQTKSDTNDEGSHDKLLDDPQTNGDANDENSHDKLLDDPQTNADTNEGVQEGCNDADGQPLLNNDSKNLERLILCLAENENTYVYKELPEGKNFFFITDNTENGEKRKRGDKSVFWDDRGAWTNGVTNKSLFVQKED</sequence>
<comment type="caution">
    <text evidence="4">The sequence shown here is derived from an EMBL/GenBank/DDBJ whole genome shotgun (WGS) entry which is preliminary data.</text>
</comment>
<evidence type="ECO:0000256" key="1">
    <source>
        <dbReference type="ARBA" id="ARBA00022536"/>
    </source>
</evidence>
<evidence type="ECO:0000313" key="4">
    <source>
        <dbReference type="EMBL" id="GFN90786.1"/>
    </source>
</evidence>
<dbReference type="PANTHER" id="PTHR24043">
    <property type="entry name" value="SCAVENGER RECEPTOR CLASS F"/>
    <property type="match status" value="1"/>
</dbReference>
<feature type="region of interest" description="Disordered" evidence="2">
    <location>
        <begin position="461"/>
        <end position="491"/>
    </location>
</feature>
<accession>A0AAV3Z8F6</accession>
<evidence type="ECO:0000256" key="3">
    <source>
        <dbReference type="SAM" id="Phobius"/>
    </source>
</evidence>
<feature type="non-terminal residue" evidence="4">
    <location>
        <position position="1"/>
    </location>
</feature>
<keyword evidence="5" id="KW-1185">Reference proteome</keyword>
<protein>
    <submittedName>
        <fullName evidence="4">Multiple epidermal growth factor-like domains 10</fullName>
    </submittedName>
</protein>
<dbReference type="Proteomes" id="UP000735302">
    <property type="component" value="Unassembled WGS sequence"/>
</dbReference>
<feature type="compositionally biased region" description="Basic and acidic residues" evidence="2">
    <location>
        <begin position="543"/>
        <end position="560"/>
    </location>
</feature>
<dbReference type="EMBL" id="BLXT01002061">
    <property type="protein sequence ID" value="GFN90786.1"/>
    <property type="molecule type" value="Genomic_DNA"/>
</dbReference>
<feature type="region of interest" description="Disordered" evidence="2">
    <location>
        <begin position="505"/>
        <end position="698"/>
    </location>
</feature>
<keyword evidence="1" id="KW-0245">EGF-like domain</keyword>